<accession>A0A5B0SLV6</accession>
<gene>
    <name evidence="1" type="ORF">PGTUg99_030126</name>
</gene>
<organism evidence="1 2">
    <name type="scientific">Puccinia graminis f. sp. tritici</name>
    <dbReference type="NCBI Taxonomy" id="56615"/>
    <lineage>
        <taxon>Eukaryota</taxon>
        <taxon>Fungi</taxon>
        <taxon>Dikarya</taxon>
        <taxon>Basidiomycota</taxon>
        <taxon>Pucciniomycotina</taxon>
        <taxon>Pucciniomycetes</taxon>
        <taxon>Pucciniales</taxon>
        <taxon>Pucciniaceae</taxon>
        <taxon>Puccinia</taxon>
    </lineage>
</organism>
<dbReference type="AlphaFoldDB" id="A0A5B0SLV6"/>
<dbReference type="Proteomes" id="UP000325313">
    <property type="component" value="Unassembled WGS sequence"/>
</dbReference>
<protein>
    <submittedName>
        <fullName evidence="1">Uncharacterized protein</fullName>
    </submittedName>
</protein>
<evidence type="ECO:0000313" key="1">
    <source>
        <dbReference type="EMBL" id="KAA1138932.1"/>
    </source>
</evidence>
<sequence length="71" mass="7966">MPSNKEYYSRIEAIYSPTTSLNSFRSHSSSSLPVSASSSTCRRNLISIHLAWQPTHPRRLAKHLSPPLVSK</sequence>
<comment type="caution">
    <text evidence="1">The sequence shown here is derived from an EMBL/GenBank/DDBJ whole genome shotgun (WGS) entry which is preliminary data.</text>
</comment>
<reference evidence="1 2" key="1">
    <citation type="submission" date="2019-05" db="EMBL/GenBank/DDBJ databases">
        <title>Emergence of the Ug99 lineage of the wheat stem rust pathogen through somatic hybridization.</title>
        <authorList>
            <person name="Li F."/>
            <person name="Upadhyaya N.M."/>
            <person name="Sperschneider J."/>
            <person name="Matny O."/>
            <person name="Nguyen-Phuc H."/>
            <person name="Mago R."/>
            <person name="Raley C."/>
            <person name="Miller M.E."/>
            <person name="Silverstein K.A.T."/>
            <person name="Henningsen E."/>
            <person name="Hirsch C.D."/>
            <person name="Visser B."/>
            <person name="Pretorius Z.A."/>
            <person name="Steffenson B.J."/>
            <person name="Schwessinger B."/>
            <person name="Dodds P.N."/>
            <person name="Figueroa M."/>
        </authorList>
    </citation>
    <scope>NUCLEOTIDE SEQUENCE [LARGE SCALE GENOMIC DNA]</scope>
    <source>
        <strain evidence="1 2">Ug99</strain>
    </source>
</reference>
<evidence type="ECO:0000313" key="2">
    <source>
        <dbReference type="Proteomes" id="UP000325313"/>
    </source>
</evidence>
<name>A0A5B0SLV6_PUCGR</name>
<dbReference type="EMBL" id="VDEP01000001">
    <property type="protein sequence ID" value="KAA1138932.1"/>
    <property type="molecule type" value="Genomic_DNA"/>
</dbReference>
<proteinExistence type="predicted"/>